<keyword evidence="2" id="KW-0805">Transcription regulation</keyword>
<dbReference type="InterPro" id="IPR015300">
    <property type="entry name" value="DNA-bd_pseudobarrel_sf"/>
</dbReference>
<dbReference type="EMBL" id="CM018039">
    <property type="protein sequence ID" value="KAA8536184.1"/>
    <property type="molecule type" value="Genomic_DNA"/>
</dbReference>
<sequence>MEAHRLKDKIIEQQQSTCKEEQEENQMRLFQVSLSRRKPHKSSPKIKQRKLLNETLGKLFEIKEMLWGLQFRPKKVVSGNTSKSRSCKRKWATVYDLYDHVETTSFAMERAQEVPASLAAKFPSFVKSMLPSNVTGGFWLSLPRPFCDLHLPGHDTAVILVDESGAEYTTKTCQFKVYIVRLNGLDEVDAALSLLHLDAHSK</sequence>
<name>A0A5J5B0P5_9ASTE</name>
<evidence type="ECO:0000256" key="3">
    <source>
        <dbReference type="ARBA" id="ARBA00023125"/>
    </source>
</evidence>
<protein>
    <submittedName>
        <fullName evidence="6">Uncharacterized protein</fullName>
    </submittedName>
</protein>
<gene>
    <name evidence="6" type="ORF">F0562_028662</name>
</gene>
<dbReference type="AlphaFoldDB" id="A0A5J5B0P5"/>
<dbReference type="SUPFAM" id="SSF101936">
    <property type="entry name" value="DNA-binding pseudobarrel domain"/>
    <property type="match status" value="1"/>
</dbReference>
<accession>A0A5J5B0P5</accession>
<keyword evidence="3" id="KW-0238">DNA-binding</keyword>
<keyword evidence="4" id="KW-0804">Transcription</keyword>
<evidence type="ECO:0000313" key="7">
    <source>
        <dbReference type="Proteomes" id="UP000325577"/>
    </source>
</evidence>
<dbReference type="GO" id="GO:0005634">
    <property type="term" value="C:nucleus"/>
    <property type="evidence" value="ECO:0007669"/>
    <property type="project" value="UniProtKB-SubCell"/>
</dbReference>
<comment type="subcellular location">
    <subcellularLocation>
        <location evidence="1">Nucleus</location>
    </subcellularLocation>
</comment>
<keyword evidence="7" id="KW-1185">Reference proteome</keyword>
<reference evidence="6 7" key="1">
    <citation type="submission" date="2019-09" db="EMBL/GenBank/DDBJ databases">
        <title>A chromosome-level genome assembly of the Chinese tupelo Nyssa sinensis.</title>
        <authorList>
            <person name="Yang X."/>
            <person name="Kang M."/>
            <person name="Yang Y."/>
            <person name="Xiong H."/>
            <person name="Wang M."/>
            <person name="Zhang Z."/>
            <person name="Wang Z."/>
            <person name="Wu H."/>
            <person name="Ma T."/>
            <person name="Liu J."/>
            <person name="Xi Z."/>
        </authorList>
    </citation>
    <scope>NUCLEOTIDE SEQUENCE [LARGE SCALE GENOMIC DNA]</scope>
    <source>
        <strain evidence="6">J267</strain>
        <tissue evidence="6">Leaf</tissue>
    </source>
</reference>
<dbReference type="CDD" id="cd10017">
    <property type="entry name" value="B3_DNA"/>
    <property type="match status" value="1"/>
</dbReference>
<evidence type="ECO:0000313" key="6">
    <source>
        <dbReference type="EMBL" id="KAA8536184.1"/>
    </source>
</evidence>
<evidence type="ECO:0000256" key="1">
    <source>
        <dbReference type="ARBA" id="ARBA00004123"/>
    </source>
</evidence>
<dbReference type="GO" id="GO:0003677">
    <property type="term" value="F:DNA binding"/>
    <property type="evidence" value="ECO:0007669"/>
    <property type="project" value="UniProtKB-KW"/>
</dbReference>
<keyword evidence="5" id="KW-0539">Nucleus</keyword>
<evidence type="ECO:0000256" key="4">
    <source>
        <dbReference type="ARBA" id="ARBA00023163"/>
    </source>
</evidence>
<evidence type="ECO:0000256" key="2">
    <source>
        <dbReference type="ARBA" id="ARBA00023015"/>
    </source>
</evidence>
<dbReference type="InterPro" id="IPR003340">
    <property type="entry name" value="B3_DNA-bd"/>
</dbReference>
<dbReference type="InterPro" id="IPR044837">
    <property type="entry name" value="REM16-like"/>
</dbReference>
<proteinExistence type="predicted"/>
<organism evidence="6 7">
    <name type="scientific">Nyssa sinensis</name>
    <dbReference type="NCBI Taxonomy" id="561372"/>
    <lineage>
        <taxon>Eukaryota</taxon>
        <taxon>Viridiplantae</taxon>
        <taxon>Streptophyta</taxon>
        <taxon>Embryophyta</taxon>
        <taxon>Tracheophyta</taxon>
        <taxon>Spermatophyta</taxon>
        <taxon>Magnoliopsida</taxon>
        <taxon>eudicotyledons</taxon>
        <taxon>Gunneridae</taxon>
        <taxon>Pentapetalae</taxon>
        <taxon>asterids</taxon>
        <taxon>Cornales</taxon>
        <taxon>Nyssaceae</taxon>
        <taxon>Nyssa</taxon>
    </lineage>
</organism>
<dbReference type="OrthoDB" id="1605554at2759"/>
<dbReference type="PANTHER" id="PTHR31391:SF101">
    <property type="entry name" value="B3 DOMAIN-CONTAINING PROTEIN OS01G0234100"/>
    <property type="match status" value="1"/>
</dbReference>
<dbReference type="Proteomes" id="UP000325577">
    <property type="component" value="Linkage Group LG16"/>
</dbReference>
<dbReference type="Gene3D" id="2.40.330.10">
    <property type="entry name" value="DNA-binding pseudobarrel domain"/>
    <property type="match status" value="1"/>
</dbReference>
<dbReference type="PANTHER" id="PTHR31391">
    <property type="entry name" value="B3 DOMAIN-CONTAINING PROTEIN OS11G0197600-RELATED"/>
    <property type="match status" value="1"/>
</dbReference>
<evidence type="ECO:0000256" key="5">
    <source>
        <dbReference type="ARBA" id="ARBA00023242"/>
    </source>
</evidence>